<dbReference type="GO" id="GO:0005789">
    <property type="term" value="C:endoplasmic reticulum membrane"/>
    <property type="evidence" value="ECO:0007669"/>
    <property type="project" value="TreeGrafter"/>
</dbReference>
<name>R7TL43_CAPTE</name>
<dbReference type="Gene3D" id="1.20.5.110">
    <property type="match status" value="1"/>
</dbReference>
<dbReference type="PANTHER" id="PTHR21230">
    <property type="entry name" value="VESICLE TRANSPORT V-SNARE PROTEIN VTI1-RELATED"/>
    <property type="match status" value="1"/>
</dbReference>
<dbReference type="GO" id="GO:0005794">
    <property type="term" value="C:Golgi apparatus"/>
    <property type="evidence" value="ECO:0007669"/>
    <property type="project" value="UniProtKB-SubCell"/>
</dbReference>
<accession>R7TL43</accession>
<evidence type="ECO:0000256" key="4">
    <source>
        <dbReference type="ARBA" id="ARBA00022989"/>
    </source>
</evidence>
<dbReference type="Pfam" id="PF12352">
    <property type="entry name" value="V-SNARE_C"/>
    <property type="match status" value="1"/>
</dbReference>
<dbReference type="CDD" id="cd15863">
    <property type="entry name" value="SNARE_GS27"/>
    <property type="match status" value="1"/>
</dbReference>
<keyword evidence="1 11" id="KW-0813">Transport</keyword>
<sequence length="214" mass="24764">MEALYLQNNKLLQEVQNNLGRLERAHTAEEVTEIENELQARIEDVITGCDRLDILVNKEPPNRRASAKLRVDQLKYDCQHVQSAMRNIQSRRYTREEDERAREALLTTNFVANNSSSTSIHMDAELQQHQNLQNSHRQMDDLLTHGSSIIGNLRDQRGMLKGVHKKMLDVANTLGLSNTVMRLIERRTTQDKVILYGGMVLTLVIMFFIWKYFA</sequence>
<dbReference type="InterPro" id="IPR027027">
    <property type="entry name" value="GOSR2/Membrin/Bos1"/>
</dbReference>
<keyword evidence="6" id="KW-0175">Coiled coil</keyword>
<comment type="similarity">
    <text evidence="10 11">Belongs to the GOSR2 family.</text>
</comment>
<evidence type="ECO:0000313" key="13">
    <source>
        <dbReference type="EMBL" id="ELT94374.1"/>
    </source>
</evidence>
<gene>
    <name evidence="13" type="ORF">CAPTEDRAFT_152195</name>
</gene>
<dbReference type="AlphaFoldDB" id="R7TL43"/>
<dbReference type="GO" id="GO:0031902">
    <property type="term" value="C:late endosome membrane"/>
    <property type="evidence" value="ECO:0007669"/>
    <property type="project" value="TreeGrafter"/>
</dbReference>
<feature type="transmembrane region" description="Helical" evidence="12">
    <location>
        <begin position="193"/>
        <end position="213"/>
    </location>
</feature>
<evidence type="ECO:0000256" key="2">
    <source>
        <dbReference type="ARBA" id="ARBA00022692"/>
    </source>
</evidence>
<dbReference type="Proteomes" id="UP000014760">
    <property type="component" value="Unassembled WGS sequence"/>
</dbReference>
<dbReference type="STRING" id="283909.R7TL43"/>
<dbReference type="GO" id="GO:0012507">
    <property type="term" value="C:ER to Golgi transport vesicle membrane"/>
    <property type="evidence" value="ECO:0007669"/>
    <property type="project" value="TreeGrafter"/>
</dbReference>
<keyword evidence="2 12" id="KW-0812">Transmembrane</keyword>
<keyword evidence="5" id="KW-0333">Golgi apparatus</keyword>
<dbReference type="HOGENOM" id="CLU_083740_0_1_1"/>
<organism evidence="13">
    <name type="scientific">Capitella teleta</name>
    <name type="common">Polychaete worm</name>
    <dbReference type="NCBI Taxonomy" id="283909"/>
    <lineage>
        <taxon>Eukaryota</taxon>
        <taxon>Metazoa</taxon>
        <taxon>Spiralia</taxon>
        <taxon>Lophotrochozoa</taxon>
        <taxon>Annelida</taxon>
        <taxon>Polychaeta</taxon>
        <taxon>Sedentaria</taxon>
        <taxon>Scolecida</taxon>
        <taxon>Capitellidae</taxon>
        <taxon>Capitella</taxon>
    </lineage>
</organism>
<proteinExistence type="inferred from homology"/>
<dbReference type="PANTHER" id="PTHR21230:SF1">
    <property type="entry name" value="GOLGI SNAP RECEPTOR COMPLEX MEMBER 2"/>
    <property type="match status" value="1"/>
</dbReference>
<protein>
    <recommendedName>
        <fullName evidence="16">Golgi SNAP receptor complex member 2</fullName>
    </recommendedName>
</protein>
<keyword evidence="4 12" id="KW-1133">Transmembrane helix</keyword>
<dbReference type="PIRSF" id="PIRSF028865">
    <property type="entry name" value="Membrin-2"/>
    <property type="match status" value="1"/>
</dbReference>
<dbReference type="GO" id="GO:0006906">
    <property type="term" value="P:vesicle fusion"/>
    <property type="evidence" value="ECO:0007669"/>
    <property type="project" value="TreeGrafter"/>
</dbReference>
<dbReference type="EMBL" id="KB309449">
    <property type="protein sequence ID" value="ELT94374.1"/>
    <property type="molecule type" value="Genomic_DNA"/>
</dbReference>
<dbReference type="GO" id="GO:0015031">
    <property type="term" value="P:protein transport"/>
    <property type="evidence" value="ECO:0007669"/>
    <property type="project" value="UniProtKB-KW"/>
</dbReference>
<dbReference type="InterPro" id="IPR038407">
    <property type="entry name" value="v-SNARE_N_sf"/>
</dbReference>
<keyword evidence="7 11" id="KW-0472">Membrane</keyword>
<reference evidence="13 15" key="2">
    <citation type="journal article" date="2013" name="Nature">
        <title>Insights into bilaterian evolution from three spiralian genomes.</title>
        <authorList>
            <person name="Simakov O."/>
            <person name="Marletaz F."/>
            <person name="Cho S.J."/>
            <person name="Edsinger-Gonzales E."/>
            <person name="Havlak P."/>
            <person name="Hellsten U."/>
            <person name="Kuo D.H."/>
            <person name="Larsson T."/>
            <person name="Lv J."/>
            <person name="Arendt D."/>
            <person name="Savage R."/>
            <person name="Osoegawa K."/>
            <person name="de Jong P."/>
            <person name="Grimwood J."/>
            <person name="Chapman J.A."/>
            <person name="Shapiro H."/>
            <person name="Aerts A."/>
            <person name="Otillar R.P."/>
            <person name="Terry A.Y."/>
            <person name="Boore J.L."/>
            <person name="Grigoriev I.V."/>
            <person name="Lindberg D.R."/>
            <person name="Seaver E.C."/>
            <person name="Weisblat D.A."/>
            <person name="Putnam N.H."/>
            <person name="Rokhsar D.S."/>
        </authorList>
    </citation>
    <scope>NUCLEOTIDE SEQUENCE</scope>
    <source>
        <strain evidence="13 15">I ESC-2004</strain>
    </source>
</reference>
<dbReference type="GO" id="GO:0000149">
    <property type="term" value="F:SNARE binding"/>
    <property type="evidence" value="ECO:0007669"/>
    <property type="project" value="TreeGrafter"/>
</dbReference>
<dbReference type="SUPFAM" id="SSF58038">
    <property type="entry name" value="SNARE fusion complex"/>
    <property type="match status" value="1"/>
</dbReference>
<evidence type="ECO:0000256" key="7">
    <source>
        <dbReference type="ARBA" id="ARBA00023136"/>
    </source>
</evidence>
<keyword evidence="3 11" id="KW-0653">Protein transport</keyword>
<evidence type="ECO:0000313" key="15">
    <source>
        <dbReference type="Proteomes" id="UP000014760"/>
    </source>
</evidence>
<evidence type="ECO:0000256" key="8">
    <source>
        <dbReference type="ARBA" id="ARBA00037078"/>
    </source>
</evidence>
<reference evidence="14" key="3">
    <citation type="submission" date="2015-06" db="UniProtKB">
        <authorList>
            <consortium name="EnsemblMetazoa"/>
        </authorList>
    </citation>
    <scope>IDENTIFICATION</scope>
</reference>
<evidence type="ECO:0000256" key="6">
    <source>
        <dbReference type="ARBA" id="ARBA00023054"/>
    </source>
</evidence>
<keyword evidence="15" id="KW-1185">Reference proteome</keyword>
<evidence type="ECO:0000256" key="11">
    <source>
        <dbReference type="PIRNR" id="PIRNR028865"/>
    </source>
</evidence>
<reference evidence="15" key="1">
    <citation type="submission" date="2012-12" db="EMBL/GenBank/DDBJ databases">
        <authorList>
            <person name="Hellsten U."/>
            <person name="Grimwood J."/>
            <person name="Chapman J.A."/>
            <person name="Shapiro H."/>
            <person name="Aerts A."/>
            <person name="Otillar R.P."/>
            <person name="Terry A.Y."/>
            <person name="Boore J.L."/>
            <person name="Simakov O."/>
            <person name="Marletaz F."/>
            <person name="Cho S.-J."/>
            <person name="Edsinger-Gonzales E."/>
            <person name="Havlak P."/>
            <person name="Kuo D.-H."/>
            <person name="Larsson T."/>
            <person name="Lv J."/>
            <person name="Arendt D."/>
            <person name="Savage R."/>
            <person name="Osoegawa K."/>
            <person name="de Jong P."/>
            <person name="Lindberg D.R."/>
            <person name="Seaver E.C."/>
            <person name="Weisblat D.A."/>
            <person name="Putnam N.H."/>
            <person name="Grigoriev I.V."/>
            <person name="Rokhsar D.S."/>
        </authorList>
    </citation>
    <scope>NUCLEOTIDE SEQUENCE</scope>
    <source>
        <strain evidence="15">I ESC-2004</strain>
    </source>
</reference>
<evidence type="ECO:0000256" key="10">
    <source>
        <dbReference type="ARBA" id="ARBA00038172"/>
    </source>
</evidence>
<dbReference type="FunCoup" id="R7TL43">
    <property type="interactions" value="2273"/>
</dbReference>
<dbReference type="OMA" id="LKYDSRH"/>
<evidence type="ECO:0000256" key="3">
    <source>
        <dbReference type="ARBA" id="ARBA00022927"/>
    </source>
</evidence>
<dbReference type="OrthoDB" id="158360at2759"/>
<dbReference type="GO" id="GO:0005484">
    <property type="term" value="F:SNAP receptor activity"/>
    <property type="evidence" value="ECO:0007669"/>
    <property type="project" value="InterPro"/>
</dbReference>
<evidence type="ECO:0000313" key="14">
    <source>
        <dbReference type="EnsemblMetazoa" id="CapteP152195"/>
    </source>
</evidence>
<dbReference type="EnsemblMetazoa" id="CapteT152195">
    <property type="protein sequence ID" value="CapteP152195"/>
    <property type="gene ID" value="CapteG152195"/>
</dbReference>
<evidence type="ECO:0000256" key="12">
    <source>
        <dbReference type="SAM" id="Phobius"/>
    </source>
</evidence>
<dbReference type="EMBL" id="AMQN01002527">
    <property type="status" value="NOT_ANNOTATED_CDS"/>
    <property type="molecule type" value="Genomic_DNA"/>
</dbReference>
<dbReference type="GO" id="GO:0031201">
    <property type="term" value="C:SNARE complex"/>
    <property type="evidence" value="ECO:0007669"/>
    <property type="project" value="TreeGrafter"/>
</dbReference>
<evidence type="ECO:0000256" key="5">
    <source>
        <dbReference type="ARBA" id="ARBA00023034"/>
    </source>
</evidence>
<dbReference type="Gene3D" id="1.20.58.400">
    <property type="entry name" value="t-snare proteins"/>
    <property type="match status" value="1"/>
</dbReference>
<evidence type="ECO:0000256" key="9">
    <source>
        <dbReference type="ARBA" id="ARBA00037862"/>
    </source>
</evidence>
<comment type="function">
    <text evidence="8 11">Involved in transport of proteins from the cis/medial-Golgi to the trans-Golgi network.</text>
</comment>
<evidence type="ECO:0008006" key="16">
    <source>
        <dbReference type="Google" id="ProtNLM"/>
    </source>
</evidence>
<comment type="subcellular location">
    <subcellularLocation>
        <location evidence="9">Golgi apparatus</location>
        <location evidence="9">cis-Golgi network membrane</location>
        <topology evidence="9">Single-pass type IV membrane protein</topology>
    </subcellularLocation>
</comment>
<evidence type="ECO:0000256" key="1">
    <source>
        <dbReference type="ARBA" id="ARBA00022448"/>
    </source>
</evidence>